<dbReference type="AlphaFoldDB" id="A0AAE0QAS0"/>
<reference evidence="4" key="1">
    <citation type="submission" date="2023-06" db="EMBL/GenBank/DDBJ databases">
        <title>Male Hemibagrus guttatus genome.</title>
        <authorList>
            <person name="Bian C."/>
        </authorList>
    </citation>
    <scope>NUCLEOTIDE SEQUENCE</scope>
    <source>
        <strain evidence="4">Male_cb2023</strain>
        <tissue evidence="4">Muscle</tissue>
    </source>
</reference>
<dbReference type="GO" id="GO:0004523">
    <property type="term" value="F:RNA-DNA hybrid ribonuclease activity"/>
    <property type="evidence" value="ECO:0007669"/>
    <property type="project" value="UniProtKB-EC"/>
</dbReference>
<dbReference type="PROSITE" id="PS50878">
    <property type="entry name" value="RT_POL"/>
    <property type="match status" value="1"/>
</dbReference>
<evidence type="ECO:0000256" key="1">
    <source>
        <dbReference type="ARBA" id="ARBA00010879"/>
    </source>
</evidence>
<evidence type="ECO:0000313" key="4">
    <source>
        <dbReference type="EMBL" id="KAK3517754.1"/>
    </source>
</evidence>
<evidence type="ECO:0000256" key="2">
    <source>
        <dbReference type="ARBA" id="ARBA00012180"/>
    </source>
</evidence>
<protein>
    <recommendedName>
        <fullName evidence="2">ribonuclease H</fullName>
        <ecNumber evidence="2">3.1.26.4</ecNumber>
    </recommendedName>
</protein>
<dbReference type="Pfam" id="PF00078">
    <property type="entry name" value="RVT_1"/>
    <property type="match status" value="1"/>
</dbReference>
<dbReference type="CDD" id="cd00332">
    <property type="entry name" value="PAL-HAL"/>
    <property type="match status" value="1"/>
</dbReference>
<dbReference type="InterPro" id="IPR008948">
    <property type="entry name" value="L-Aspartase-like"/>
</dbReference>
<keyword evidence="5" id="KW-1185">Reference proteome</keyword>
<dbReference type="Proteomes" id="UP001274896">
    <property type="component" value="Unassembled WGS sequence"/>
</dbReference>
<gene>
    <name evidence="4" type="ORF">QTP70_018322</name>
</gene>
<dbReference type="EMBL" id="JAUCMX010000018">
    <property type="protein sequence ID" value="KAK3517754.1"/>
    <property type="molecule type" value="Genomic_DNA"/>
</dbReference>
<evidence type="ECO:0000259" key="3">
    <source>
        <dbReference type="PROSITE" id="PS50878"/>
    </source>
</evidence>
<name>A0AAE0QAS0_9TELE</name>
<dbReference type="SUPFAM" id="SSF56672">
    <property type="entry name" value="DNA/RNA polymerases"/>
    <property type="match status" value="1"/>
</dbReference>
<sequence>MKLWERVVEARLRKVVEICEQQYGFMPRKSTTDAIFALRILMEKYRDGQRELHCVFVDLEKAYDRVPREELWYCMRKSGVAEKYVRVVQDMYERSRTVVRCAVGQTEEFKVEVGLHQGWALSPFLFAIVMDQLSEEVRQESPWTMMFADDIVICSESREQVEENLERWRFALERRGMKVSRSMTRVSVHIRDEWLLIPCPDRSQCMRWLGAEALRHYNKSHSSGGVSGEESFVLRRCLDGALLDLDDTISSVLDINNFIELSGSKDFGKICYDILSVFCVAVKVSNLIGQKCKVHLHRICGGVNTGFGKFARTIVGKGQLEELQENLIRSYSAGKCYLCVTNDTGISLINGTQMISSLGAEAVERADAITRQVDVIAALTLETLKGTKKAFDIDVHAVMERLVAQRFRCLLHSDSFASEITGTTTETQSFQIFLVKTHIHVHGVANDTIAFVTEILMTELNSATDNPVSSFTCLHIQVLIAEERGITISGGNFHGEYPAKALDFLAIGVHELGSISERQIERLCNPSLSNLPAFLVNEGGLNSGFMVAHCTAAALVSENKVLCHLASVDSLSTSAATEDHVSMGGWAARKALKVVKHVEQVLAIELLAACQALEFHRALKDHSTSGEGLRAAALCSQVTT</sequence>
<dbReference type="Pfam" id="PF00221">
    <property type="entry name" value="Lyase_aromatic"/>
    <property type="match status" value="1"/>
</dbReference>
<dbReference type="Gene3D" id="1.20.200.10">
    <property type="entry name" value="Fumarase/aspartase (Central domain)"/>
    <property type="match status" value="1"/>
</dbReference>
<accession>A0AAE0QAS0</accession>
<dbReference type="SUPFAM" id="SSF48557">
    <property type="entry name" value="L-aspartase-like"/>
    <property type="match status" value="1"/>
</dbReference>
<proteinExistence type="inferred from homology"/>
<dbReference type="InterPro" id="IPR000477">
    <property type="entry name" value="RT_dom"/>
</dbReference>
<dbReference type="Gene3D" id="3.30.70.270">
    <property type="match status" value="1"/>
</dbReference>
<dbReference type="InterPro" id="IPR043128">
    <property type="entry name" value="Rev_trsase/Diguanyl_cyclase"/>
</dbReference>
<organism evidence="4 5">
    <name type="scientific">Hemibagrus guttatus</name>
    <dbReference type="NCBI Taxonomy" id="175788"/>
    <lineage>
        <taxon>Eukaryota</taxon>
        <taxon>Metazoa</taxon>
        <taxon>Chordata</taxon>
        <taxon>Craniata</taxon>
        <taxon>Vertebrata</taxon>
        <taxon>Euteleostomi</taxon>
        <taxon>Actinopterygii</taxon>
        <taxon>Neopterygii</taxon>
        <taxon>Teleostei</taxon>
        <taxon>Ostariophysi</taxon>
        <taxon>Siluriformes</taxon>
        <taxon>Bagridae</taxon>
        <taxon>Hemibagrus</taxon>
    </lineage>
</organism>
<dbReference type="InterPro" id="IPR043502">
    <property type="entry name" value="DNA/RNA_pol_sf"/>
</dbReference>
<dbReference type="PANTHER" id="PTHR10362">
    <property type="entry name" value="HISTIDINE AMMONIA-LYASE"/>
    <property type="match status" value="1"/>
</dbReference>
<comment type="caution">
    <text evidence="4">The sequence shown here is derived from an EMBL/GenBank/DDBJ whole genome shotgun (WGS) entry which is preliminary data.</text>
</comment>
<comment type="similarity">
    <text evidence="1">Belongs to the beta type-B retroviral polymerase family. HERV class-II K(HML-2) pol subfamily.</text>
</comment>
<feature type="domain" description="Reverse transcriptase" evidence="3">
    <location>
        <begin position="1"/>
        <end position="213"/>
    </location>
</feature>
<dbReference type="EC" id="3.1.26.4" evidence="2"/>
<dbReference type="CDD" id="cd01650">
    <property type="entry name" value="RT_nLTR_like"/>
    <property type="match status" value="1"/>
</dbReference>
<dbReference type="Gene3D" id="3.10.20.90">
    <property type="entry name" value="Phosphatidylinositol 3-kinase Catalytic Subunit, Chain A, domain 1"/>
    <property type="match status" value="1"/>
</dbReference>
<dbReference type="InterPro" id="IPR001106">
    <property type="entry name" value="Aromatic_Lyase"/>
</dbReference>
<evidence type="ECO:0000313" key="5">
    <source>
        <dbReference type="Proteomes" id="UP001274896"/>
    </source>
</evidence>